<feature type="binding site" evidence="3">
    <location>
        <position position="124"/>
    </location>
    <ligand>
        <name>anthranilate</name>
        <dbReference type="ChEBI" id="CHEBI:16567"/>
        <label>1</label>
    </ligand>
</feature>
<keyword evidence="3" id="KW-0460">Magnesium</keyword>
<dbReference type="HAMAP" id="MF_00211">
    <property type="entry name" value="TrpD"/>
    <property type="match status" value="1"/>
</dbReference>
<keyword evidence="1 3" id="KW-0328">Glycosyltransferase</keyword>
<dbReference type="Gene3D" id="1.20.970.10">
    <property type="entry name" value="Transferase, Pyrimidine Nucleoside Phosphorylase, Chain C"/>
    <property type="match status" value="1"/>
</dbReference>
<evidence type="ECO:0000259" key="4">
    <source>
        <dbReference type="Pfam" id="PF00591"/>
    </source>
</evidence>
<feature type="binding site" evidence="3">
    <location>
        <begin position="121"/>
        <end position="129"/>
    </location>
    <ligand>
        <name>5-phospho-alpha-D-ribose 1-diphosphate</name>
        <dbReference type="ChEBI" id="CHEBI:58017"/>
    </ligand>
</feature>
<feature type="binding site" evidence="3">
    <location>
        <position position="239"/>
    </location>
    <ligand>
        <name>Mg(2+)</name>
        <dbReference type="ChEBI" id="CHEBI:18420"/>
        <label>2</label>
    </ligand>
</feature>
<evidence type="ECO:0000256" key="1">
    <source>
        <dbReference type="ARBA" id="ARBA00022676"/>
    </source>
</evidence>
<feature type="binding site" evidence="3">
    <location>
        <position position="93"/>
    </location>
    <ligand>
        <name>anthranilate</name>
        <dbReference type="ChEBI" id="CHEBI:16567"/>
        <label>1</label>
    </ligand>
</feature>
<keyword evidence="3" id="KW-0822">Tryptophan biosynthesis</keyword>
<keyword evidence="3" id="KW-0028">Amino-acid biosynthesis</keyword>
<dbReference type="Proteomes" id="UP000609651">
    <property type="component" value="Unassembled WGS sequence"/>
</dbReference>
<dbReference type="GO" id="GO:0004048">
    <property type="term" value="F:anthranilate phosphoribosyltransferase activity"/>
    <property type="evidence" value="ECO:0007669"/>
    <property type="project" value="UniProtKB-EC"/>
</dbReference>
<feature type="binding site" evidence="3">
    <location>
        <position position="93"/>
    </location>
    <ligand>
        <name>5-phospho-alpha-D-ribose 1-diphosphate</name>
        <dbReference type="ChEBI" id="CHEBI:58017"/>
    </ligand>
</feature>
<dbReference type="NCBIfam" id="TIGR01245">
    <property type="entry name" value="trpD"/>
    <property type="match status" value="1"/>
</dbReference>
<dbReference type="EMBL" id="WTPX01000002">
    <property type="protein sequence ID" value="NNJ24066.1"/>
    <property type="molecule type" value="Genomic_DNA"/>
</dbReference>
<dbReference type="Pfam" id="PF02885">
    <property type="entry name" value="Glycos_trans_3N"/>
    <property type="match status" value="1"/>
</dbReference>
<evidence type="ECO:0000256" key="3">
    <source>
        <dbReference type="HAMAP-Rule" id="MF_00211"/>
    </source>
</evidence>
<evidence type="ECO:0000256" key="2">
    <source>
        <dbReference type="ARBA" id="ARBA00022679"/>
    </source>
</evidence>
<dbReference type="EC" id="2.4.2.18" evidence="3"/>
<organism evidence="6 7">
    <name type="scientific">Alienimonas chondri</name>
    <dbReference type="NCBI Taxonomy" id="2681879"/>
    <lineage>
        <taxon>Bacteria</taxon>
        <taxon>Pseudomonadati</taxon>
        <taxon>Planctomycetota</taxon>
        <taxon>Planctomycetia</taxon>
        <taxon>Planctomycetales</taxon>
        <taxon>Planctomycetaceae</taxon>
        <taxon>Alienimonas</taxon>
    </lineage>
</organism>
<feature type="domain" description="Glycosyl transferase family 3 N-terminal" evidence="5">
    <location>
        <begin position="18"/>
        <end position="71"/>
    </location>
</feature>
<dbReference type="SUPFAM" id="SSF52418">
    <property type="entry name" value="Nucleoside phosphorylase/phosphoribosyltransferase catalytic domain"/>
    <property type="match status" value="1"/>
</dbReference>
<keyword evidence="7" id="KW-1185">Reference proteome</keyword>
<feature type="binding site" evidence="3">
    <location>
        <position position="239"/>
    </location>
    <ligand>
        <name>Mg(2+)</name>
        <dbReference type="ChEBI" id="CHEBI:18420"/>
        <label>1</label>
    </ligand>
</feature>
<dbReference type="Gene3D" id="3.40.1030.10">
    <property type="entry name" value="Nucleoside phosphorylase/phosphoribosyltransferase catalytic domain"/>
    <property type="match status" value="1"/>
</dbReference>
<comment type="similarity">
    <text evidence="3">Belongs to the anthranilate phosphoribosyltransferase family.</text>
</comment>
<dbReference type="PANTHER" id="PTHR43285:SF2">
    <property type="entry name" value="ANTHRANILATE PHOSPHORIBOSYLTRANSFERASE"/>
    <property type="match status" value="1"/>
</dbReference>
<feature type="binding site" evidence="3">
    <location>
        <position position="101"/>
    </location>
    <ligand>
        <name>5-phospho-alpha-D-ribose 1-diphosphate</name>
        <dbReference type="ChEBI" id="CHEBI:58017"/>
    </ligand>
</feature>
<comment type="pathway">
    <text evidence="3">Amino-acid biosynthesis; L-tryptophan biosynthesis; L-tryptophan from chorismate: step 2/5.</text>
</comment>
<evidence type="ECO:0000313" key="6">
    <source>
        <dbReference type="EMBL" id="NNJ24066.1"/>
    </source>
</evidence>
<feature type="binding site" evidence="3">
    <location>
        <position position="179"/>
    </location>
    <ligand>
        <name>anthranilate</name>
        <dbReference type="ChEBI" id="CHEBI:16567"/>
        <label>2</label>
    </ligand>
</feature>
<proteinExistence type="inferred from homology"/>
<evidence type="ECO:0000259" key="5">
    <source>
        <dbReference type="Pfam" id="PF02885"/>
    </source>
</evidence>
<name>A0ABX1V9D0_9PLAN</name>
<dbReference type="InterPro" id="IPR005940">
    <property type="entry name" value="Anthranilate_Pribosyl_Tfrase"/>
</dbReference>
<protein>
    <recommendedName>
        <fullName evidence="3">Anthranilate phosphoribosyltransferase</fullName>
        <ecNumber evidence="3">2.4.2.18</ecNumber>
    </recommendedName>
</protein>
<dbReference type="InterPro" id="IPR000312">
    <property type="entry name" value="Glycosyl_Trfase_fam3"/>
</dbReference>
<comment type="caution">
    <text evidence="3">Lacks conserved residue(s) required for the propagation of feature annotation.</text>
</comment>
<dbReference type="InterPro" id="IPR035902">
    <property type="entry name" value="Nuc_phospho_transferase"/>
</dbReference>
<feature type="domain" description="Glycosyl transferase family 3" evidence="4">
    <location>
        <begin position="87"/>
        <end position="336"/>
    </location>
</feature>
<feature type="binding site" evidence="3">
    <location>
        <position position="105"/>
    </location>
    <ligand>
        <name>Mg(2+)</name>
        <dbReference type="ChEBI" id="CHEBI:18420"/>
        <label>1</label>
    </ligand>
</feature>
<comment type="function">
    <text evidence="3">Catalyzes the transfer of the phosphoribosyl group of 5-phosphorylribose-1-pyrophosphate (PRPP) to anthranilate to yield N-(5'-phosphoribosyl)-anthranilate (PRA).</text>
</comment>
<evidence type="ECO:0000313" key="7">
    <source>
        <dbReference type="Proteomes" id="UP000609651"/>
    </source>
</evidence>
<keyword evidence="2 3" id="KW-0808">Transferase</keyword>
<comment type="caution">
    <text evidence="6">The sequence shown here is derived from an EMBL/GenBank/DDBJ whole genome shotgun (WGS) entry which is preliminary data.</text>
</comment>
<feature type="binding site" evidence="3">
    <location>
        <position position="238"/>
    </location>
    <ligand>
        <name>Mg(2+)</name>
        <dbReference type="ChEBI" id="CHEBI:18420"/>
        <label>2</label>
    </ligand>
</feature>
<dbReference type="RefSeq" id="WP_171182600.1">
    <property type="nucleotide sequence ID" value="NZ_WTPX01000002.1"/>
</dbReference>
<dbReference type="PANTHER" id="PTHR43285">
    <property type="entry name" value="ANTHRANILATE PHOSPHORIBOSYLTRANSFERASE"/>
    <property type="match status" value="1"/>
</dbReference>
<accession>A0ABX1V9D0</accession>
<comment type="subunit">
    <text evidence="3">Homodimer.</text>
</comment>
<dbReference type="InterPro" id="IPR036320">
    <property type="entry name" value="Glycosyl_Trfase_fam3_N_dom_sf"/>
</dbReference>
<dbReference type="Pfam" id="PF00591">
    <property type="entry name" value="Glycos_transf_3"/>
    <property type="match status" value="1"/>
</dbReference>
<keyword evidence="3" id="KW-0479">Metal-binding</keyword>
<reference evidence="6 7" key="1">
    <citation type="journal article" date="2020" name="Syst. Appl. Microbiol.">
        <title>Alienimonas chondri sp. nov., a novel planctomycete isolated from the biofilm of the red alga Chondrus crispus.</title>
        <authorList>
            <person name="Vitorino I."/>
            <person name="Albuquerque L."/>
            <person name="Wiegand S."/>
            <person name="Kallscheuer N."/>
            <person name="da Costa M.S."/>
            <person name="Lobo-da-Cunha A."/>
            <person name="Jogler C."/>
            <person name="Lage O.M."/>
        </authorList>
    </citation>
    <scope>NUCLEOTIDE SEQUENCE [LARGE SCALE GENOMIC DNA]</scope>
    <source>
        <strain evidence="6 7">LzC2</strain>
    </source>
</reference>
<dbReference type="SUPFAM" id="SSF47648">
    <property type="entry name" value="Nucleoside phosphorylase/phosphoribosyltransferase N-terminal domain"/>
    <property type="match status" value="1"/>
</dbReference>
<dbReference type="InterPro" id="IPR017459">
    <property type="entry name" value="Glycosyl_Trfase_fam3_N_dom"/>
</dbReference>
<comment type="cofactor">
    <cofactor evidence="3">
        <name>Mg(2+)</name>
        <dbReference type="ChEBI" id="CHEBI:18420"/>
    </cofactor>
    <text evidence="3">Binds 2 magnesium ions per monomer.</text>
</comment>
<feature type="binding site" evidence="3">
    <location>
        <begin position="103"/>
        <end position="106"/>
    </location>
    <ligand>
        <name>5-phospho-alpha-D-ribose 1-diphosphate</name>
        <dbReference type="ChEBI" id="CHEBI:58017"/>
    </ligand>
</feature>
<feature type="binding site" evidence="3">
    <location>
        <begin position="96"/>
        <end position="97"/>
    </location>
    <ligand>
        <name>5-phospho-alpha-D-ribose 1-diphosphate</name>
        <dbReference type="ChEBI" id="CHEBI:58017"/>
    </ligand>
</feature>
<feature type="binding site" evidence="3">
    <location>
        <position position="133"/>
    </location>
    <ligand>
        <name>5-phospho-alpha-D-ribose 1-diphosphate</name>
        <dbReference type="ChEBI" id="CHEBI:58017"/>
    </ligand>
</feature>
<gene>
    <name evidence="3 6" type="primary">trpD</name>
    <name evidence="6" type="ORF">LzC2_01150</name>
</gene>
<keyword evidence="3" id="KW-0057">Aromatic amino acid biosynthesis</keyword>
<comment type="catalytic activity">
    <reaction evidence="3">
        <text>N-(5-phospho-beta-D-ribosyl)anthranilate + diphosphate = 5-phospho-alpha-D-ribose 1-diphosphate + anthranilate</text>
        <dbReference type="Rhea" id="RHEA:11768"/>
        <dbReference type="ChEBI" id="CHEBI:16567"/>
        <dbReference type="ChEBI" id="CHEBI:18277"/>
        <dbReference type="ChEBI" id="CHEBI:33019"/>
        <dbReference type="ChEBI" id="CHEBI:58017"/>
        <dbReference type="EC" id="2.4.2.18"/>
    </reaction>
</comment>
<sequence>MSAHAPDSVRRAFALALERRDVPRDLMREAVGLVMDGEADSHALAGLLVALRMKGEVAEELVGAASAMRERMTAAPVAAPADGSPAPLLDTCGTGGDGLSTFNISTAAALVTAACGVRVAKHGNRSVSSKSGSADVLEALGVNVSLTPDRVGECIADVGIGFAYAPASHGAMRHAGPVRKGLGVRTLFNLLGPLTNPAGAGHQLLGAATTAHAALIADALQALGTNRSLVVCGNDELDEVSLWGETAVFVATPDGVTRETWTADTLGLATIAADDLKADGPAESAAIIRSVLKGEPGPARAIVTANAAAGLLAVGAETEPRAAVARVAESLDAGAAADVLARLAAWTND</sequence>